<dbReference type="InterPro" id="IPR013785">
    <property type="entry name" value="Aldolase_TIM"/>
</dbReference>
<dbReference type="NCBIfam" id="NF002958">
    <property type="entry name" value="PRK03620.1"/>
    <property type="match status" value="1"/>
</dbReference>
<dbReference type="PANTHER" id="PTHR12128:SF19">
    <property type="entry name" value="5-DEHYDRO-4-DEOXYGLUCARATE DEHYDRATASE 2-RELATED"/>
    <property type="match status" value="1"/>
</dbReference>
<dbReference type="UniPathway" id="UPA00564">
    <property type="reaction ID" value="UER00628"/>
</dbReference>
<keyword evidence="10" id="KW-1185">Reference proteome</keyword>
<feature type="binding site" evidence="8">
    <location>
        <position position="55"/>
    </location>
    <ligand>
        <name>pyruvate</name>
        <dbReference type="ChEBI" id="CHEBI:15361"/>
    </ligand>
</feature>
<dbReference type="GO" id="GO:0008840">
    <property type="term" value="F:4-hydroxy-tetrahydrodipicolinate synthase activity"/>
    <property type="evidence" value="ECO:0007669"/>
    <property type="project" value="TreeGrafter"/>
</dbReference>
<organism evidence="9 10">
    <name type="scientific">Amycolatopsis marina</name>
    <dbReference type="NCBI Taxonomy" id="490629"/>
    <lineage>
        <taxon>Bacteria</taxon>
        <taxon>Bacillati</taxon>
        <taxon>Actinomycetota</taxon>
        <taxon>Actinomycetes</taxon>
        <taxon>Pseudonocardiales</taxon>
        <taxon>Pseudonocardiaceae</taxon>
        <taxon>Amycolatopsis</taxon>
    </lineage>
</organism>
<gene>
    <name evidence="9" type="ORF">SAMN05216266_101380</name>
</gene>
<protein>
    <recommendedName>
        <fullName evidence="5">Probable 5-dehydro-4-deoxyglucarate dehydratase</fullName>
        <ecNumber evidence="5">4.2.1.41</ecNumber>
    </recommendedName>
    <alternativeName>
        <fullName evidence="5">5-keto-4-deoxy-glucarate dehydratase</fullName>
        <shortName evidence="5">KDGDH</shortName>
    </alternativeName>
</protein>
<comment type="pathway">
    <text evidence="2 5">Carbohydrate acid metabolism; D-glucarate degradation; 2,5-dioxopentanoate from D-glucarate: step 2/2.</text>
</comment>
<dbReference type="EC" id="4.2.1.41" evidence="5"/>
<evidence type="ECO:0000256" key="1">
    <source>
        <dbReference type="ARBA" id="ARBA00001446"/>
    </source>
</evidence>
<dbReference type="GO" id="GO:0042838">
    <property type="term" value="P:D-glucarate catabolic process"/>
    <property type="evidence" value="ECO:0007669"/>
    <property type="project" value="UniProtKB-UniRule"/>
</dbReference>
<dbReference type="AlphaFoldDB" id="A0A1I0VNM2"/>
<dbReference type="SMART" id="SM01130">
    <property type="entry name" value="DHDPS"/>
    <property type="match status" value="1"/>
</dbReference>
<dbReference type="RefSeq" id="WP_091668455.1">
    <property type="nucleotide sequence ID" value="NZ_FOKG01000001.1"/>
</dbReference>
<dbReference type="Gene3D" id="3.20.20.70">
    <property type="entry name" value="Aldolase class I"/>
    <property type="match status" value="1"/>
</dbReference>
<dbReference type="STRING" id="490629.SAMN05216266_101380"/>
<dbReference type="InterPro" id="IPR002220">
    <property type="entry name" value="DapA-like"/>
</dbReference>
<evidence type="ECO:0000256" key="4">
    <source>
        <dbReference type="ARBA" id="ARBA00023239"/>
    </source>
</evidence>
<sequence length="310" mass="32870">MALAHPQLTDSLTGLLGFPVTPFRESGELDLPRFEEHLTEMLEAKPAALFVACGTGEFASLTLAEHRQIVQTAVAHVDGAVPVLAGVGGGTQVAVEFTRSAEQGGADGVLVLPPYLQVGPPSGLVEHYRQIASATSLGVIPYQRSTAIFTPESVAKLAEIEQVVAFKDGHGDIELLQRIRTVSDGKLLLLNGMPTAETFARAYAAIGVRAYSSATLAFAPKIARAFFDAFERGDDVLQQTLLREFYVPLAQLRHTTNGYAVALVKAGLDIQGRSAGSVRPPLMDASPEHRAELATLIEQGMAAIETAAVA</sequence>
<dbReference type="PANTHER" id="PTHR12128">
    <property type="entry name" value="DIHYDRODIPICOLINATE SYNTHASE"/>
    <property type="match status" value="1"/>
</dbReference>
<proteinExistence type="inferred from homology"/>
<name>A0A1I0VNM2_9PSEU</name>
<comment type="catalytic activity">
    <reaction evidence="1 5">
        <text>5-dehydro-4-deoxy-D-glucarate + H(+) = 2,5-dioxopentanoate + CO2 + H2O</text>
        <dbReference type="Rhea" id="RHEA:24608"/>
        <dbReference type="ChEBI" id="CHEBI:15377"/>
        <dbReference type="ChEBI" id="CHEBI:15378"/>
        <dbReference type="ChEBI" id="CHEBI:16526"/>
        <dbReference type="ChEBI" id="CHEBI:42819"/>
        <dbReference type="ChEBI" id="CHEBI:58136"/>
        <dbReference type="EC" id="4.2.1.41"/>
    </reaction>
</comment>
<comment type="similarity">
    <text evidence="3 5 6">Belongs to the DapA family.</text>
</comment>
<reference evidence="10" key="1">
    <citation type="submission" date="2016-10" db="EMBL/GenBank/DDBJ databases">
        <authorList>
            <person name="Varghese N."/>
            <person name="Submissions S."/>
        </authorList>
    </citation>
    <scope>NUCLEOTIDE SEQUENCE [LARGE SCALE GENOMIC DNA]</scope>
    <source>
        <strain evidence="10">CGMCC 4.3568</strain>
    </source>
</reference>
<evidence type="ECO:0000313" key="10">
    <source>
        <dbReference type="Proteomes" id="UP000243799"/>
    </source>
</evidence>
<dbReference type="GO" id="GO:0047448">
    <property type="term" value="F:5-dehydro-4-deoxyglucarate dehydratase activity"/>
    <property type="evidence" value="ECO:0007669"/>
    <property type="project" value="UniProtKB-UniRule"/>
</dbReference>
<evidence type="ECO:0000256" key="8">
    <source>
        <dbReference type="PIRSR" id="PIRSR001365-2"/>
    </source>
</evidence>
<accession>A0A1I0VNM2</accession>
<dbReference type="PIRSF" id="PIRSF001365">
    <property type="entry name" value="DHDPS"/>
    <property type="match status" value="1"/>
</dbReference>
<evidence type="ECO:0000256" key="5">
    <source>
        <dbReference type="HAMAP-Rule" id="MF_00694"/>
    </source>
</evidence>
<dbReference type="EMBL" id="FOKG01000001">
    <property type="protein sequence ID" value="SFA78015.1"/>
    <property type="molecule type" value="Genomic_DNA"/>
</dbReference>
<evidence type="ECO:0000313" key="9">
    <source>
        <dbReference type="EMBL" id="SFA78015.1"/>
    </source>
</evidence>
<evidence type="ECO:0000256" key="7">
    <source>
        <dbReference type="PIRSR" id="PIRSR001365-1"/>
    </source>
</evidence>
<feature type="active site" description="Proton donor/acceptor" evidence="7">
    <location>
        <position position="142"/>
    </location>
</feature>
<dbReference type="SUPFAM" id="SSF51569">
    <property type="entry name" value="Aldolase"/>
    <property type="match status" value="1"/>
</dbReference>
<dbReference type="Pfam" id="PF00701">
    <property type="entry name" value="DHDPS"/>
    <property type="match status" value="1"/>
</dbReference>
<keyword evidence="4 5" id="KW-0456">Lyase</keyword>
<evidence type="ECO:0000256" key="6">
    <source>
        <dbReference type="PIRNR" id="PIRNR001365"/>
    </source>
</evidence>
<evidence type="ECO:0000256" key="3">
    <source>
        <dbReference type="ARBA" id="ARBA00007592"/>
    </source>
</evidence>
<dbReference type="InterPro" id="IPR017655">
    <property type="entry name" value="Dehydro-deoxyglucarate_dehyd"/>
</dbReference>
<dbReference type="OrthoDB" id="8995637at2"/>
<dbReference type="Proteomes" id="UP000243799">
    <property type="component" value="Unassembled WGS sequence"/>
</dbReference>
<evidence type="ECO:0000256" key="2">
    <source>
        <dbReference type="ARBA" id="ARBA00004983"/>
    </source>
</evidence>
<dbReference type="HAMAP" id="MF_00694">
    <property type="entry name" value="KDGDH"/>
    <property type="match status" value="1"/>
</dbReference>
<feature type="active site" description="Schiff-base intermediate with substrate" evidence="7">
    <location>
        <position position="167"/>
    </location>
</feature>